<evidence type="ECO:0000256" key="7">
    <source>
        <dbReference type="SAM" id="Phobius"/>
    </source>
</evidence>
<comment type="subcellular location">
    <subcellularLocation>
        <location evidence="1">Cell membrane</location>
        <topology evidence="1">Multi-pass membrane protein</topology>
    </subcellularLocation>
</comment>
<dbReference type="InterPro" id="IPR011701">
    <property type="entry name" value="MFS"/>
</dbReference>
<feature type="transmembrane region" description="Helical" evidence="7">
    <location>
        <begin position="289"/>
        <end position="307"/>
    </location>
</feature>
<dbReference type="InterPro" id="IPR020846">
    <property type="entry name" value="MFS_dom"/>
</dbReference>
<keyword evidence="6 7" id="KW-0472">Membrane</keyword>
<dbReference type="PANTHER" id="PTHR43266">
    <property type="entry name" value="MACROLIDE-EFFLUX PROTEIN"/>
    <property type="match status" value="1"/>
</dbReference>
<dbReference type="InterPro" id="IPR036259">
    <property type="entry name" value="MFS_trans_sf"/>
</dbReference>
<feature type="transmembrane region" description="Helical" evidence="7">
    <location>
        <begin position="313"/>
        <end position="337"/>
    </location>
</feature>
<comment type="caution">
    <text evidence="9">The sequence shown here is derived from an EMBL/GenBank/DDBJ whole genome shotgun (WGS) entry which is preliminary data.</text>
</comment>
<keyword evidence="3" id="KW-1003">Cell membrane</keyword>
<organism evidence="9 10">
    <name type="scientific">Brevibacillus nitrificans</name>
    <dbReference type="NCBI Taxonomy" id="651560"/>
    <lineage>
        <taxon>Bacteria</taxon>
        <taxon>Bacillati</taxon>
        <taxon>Bacillota</taxon>
        <taxon>Bacilli</taxon>
        <taxon>Bacillales</taxon>
        <taxon>Paenibacillaceae</taxon>
        <taxon>Brevibacillus</taxon>
    </lineage>
</organism>
<dbReference type="Gene3D" id="1.20.1250.20">
    <property type="entry name" value="MFS general substrate transporter like domains"/>
    <property type="match status" value="1"/>
</dbReference>
<evidence type="ECO:0000313" key="10">
    <source>
        <dbReference type="Proteomes" id="UP000269573"/>
    </source>
</evidence>
<evidence type="ECO:0000256" key="3">
    <source>
        <dbReference type="ARBA" id="ARBA00022475"/>
    </source>
</evidence>
<feature type="transmembrane region" description="Helical" evidence="7">
    <location>
        <begin position="256"/>
        <end position="277"/>
    </location>
</feature>
<evidence type="ECO:0000313" key="9">
    <source>
        <dbReference type="EMBL" id="RNB80000.1"/>
    </source>
</evidence>
<evidence type="ECO:0000256" key="1">
    <source>
        <dbReference type="ARBA" id="ARBA00004651"/>
    </source>
</evidence>
<dbReference type="AlphaFoldDB" id="A0A3M8CW21"/>
<sequence length="411" mass="44128">MNPLRLDWKRTFFTIFAGQAFSLIGSSVVQFSIVWWLTQTTGSAVVLTMASMAGFLPQALIGPFAGAMVDRLNRKQIMILSDLFVAATSLGLAIIFLMGEPPLWVIYLVLGLRSIGTAFHMPSMQASIPLIAPEDQLMRVQGWTQLLSSATIVIGPMLGAFMLAMFSMEHVLLIDIVGAVLASISLLLVRIPQPERKADEVAKPNMWREMKYGLQELGKSKALVMITVAIGLTTFVYVPVGALFNLMVLSHFGGGAWHAGVVEFSFGIGMMLGSILLGSWGAKQNRVHLMAGGIGVLGLGLVFSGLLPTFGYIAFVGIACLMGVSGPIFGGPFGVMIQTMIDPAALGRVMALINSMMLIATPVGLFVAGPLAEVLGVAMWFVISGSLIVLVAIWMYFVPSVRELRRTEGLK</sequence>
<dbReference type="SUPFAM" id="SSF103473">
    <property type="entry name" value="MFS general substrate transporter"/>
    <property type="match status" value="1"/>
</dbReference>
<feature type="transmembrane region" description="Helical" evidence="7">
    <location>
        <begin position="222"/>
        <end position="244"/>
    </location>
</feature>
<evidence type="ECO:0000256" key="5">
    <source>
        <dbReference type="ARBA" id="ARBA00022989"/>
    </source>
</evidence>
<feature type="transmembrane region" description="Helical" evidence="7">
    <location>
        <begin position="349"/>
        <end position="371"/>
    </location>
</feature>
<evidence type="ECO:0000256" key="2">
    <source>
        <dbReference type="ARBA" id="ARBA00022448"/>
    </source>
</evidence>
<feature type="transmembrane region" description="Helical" evidence="7">
    <location>
        <begin position="143"/>
        <end position="165"/>
    </location>
</feature>
<evidence type="ECO:0000256" key="6">
    <source>
        <dbReference type="ARBA" id="ARBA00023136"/>
    </source>
</evidence>
<keyword evidence="10" id="KW-1185">Reference proteome</keyword>
<name>A0A3M8CW21_9BACL</name>
<keyword evidence="4 7" id="KW-0812">Transmembrane</keyword>
<gene>
    <name evidence="9" type="ORF">EDM59_26055</name>
</gene>
<proteinExistence type="predicted"/>
<keyword evidence="2" id="KW-0813">Transport</keyword>
<dbReference type="GO" id="GO:0005886">
    <property type="term" value="C:plasma membrane"/>
    <property type="evidence" value="ECO:0007669"/>
    <property type="project" value="UniProtKB-SubCell"/>
</dbReference>
<dbReference type="PANTHER" id="PTHR43266:SF10">
    <property type="entry name" value="BACILYSIN EXPORTER BACE-RELATED"/>
    <property type="match status" value="1"/>
</dbReference>
<dbReference type="RefSeq" id="WP_122926444.1">
    <property type="nucleotide sequence ID" value="NZ_RHHU01000018.1"/>
</dbReference>
<dbReference type="Pfam" id="PF07690">
    <property type="entry name" value="MFS_1"/>
    <property type="match status" value="1"/>
</dbReference>
<feature type="transmembrane region" description="Helical" evidence="7">
    <location>
        <begin position="377"/>
        <end position="397"/>
    </location>
</feature>
<feature type="domain" description="Major facilitator superfamily (MFS) profile" evidence="8">
    <location>
        <begin position="11"/>
        <end position="403"/>
    </location>
</feature>
<keyword evidence="5 7" id="KW-1133">Transmembrane helix</keyword>
<dbReference type="PROSITE" id="PS50850">
    <property type="entry name" value="MFS"/>
    <property type="match status" value="1"/>
</dbReference>
<reference evidence="9 10" key="1">
    <citation type="submission" date="2018-10" db="EMBL/GenBank/DDBJ databases">
        <title>Phylogenomics of Brevibacillus.</title>
        <authorList>
            <person name="Dunlap C."/>
        </authorList>
    </citation>
    <scope>NUCLEOTIDE SEQUENCE [LARGE SCALE GENOMIC DNA]</scope>
    <source>
        <strain evidence="9 10">JCM 15774</strain>
    </source>
</reference>
<protein>
    <submittedName>
        <fullName evidence="9">MFS transporter</fullName>
    </submittedName>
</protein>
<accession>A0A3M8CW21</accession>
<feature type="transmembrane region" description="Helical" evidence="7">
    <location>
        <begin position="12"/>
        <end position="38"/>
    </location>
</feature>
<dbReference type="GO" id="GO:0022857">
    <property type="term" value="F:transmembrane transporter activity"/>
    <property type="evidence" value="ECO:0007669"/>
    <property type="project" value="InterPro"/>
</dbReference>
<feature type="transmembrane region" description="Helical" evidence="7">
    <location>
        <begin position="171"/>
        <end position="189"/>
    </location>
</feature>
<dbReference type="CDD" id="cd06173">
    <property type="entry name" value="MFS_MefA_like"/>
    <property type="match status" value="1"/>
</dbReference>
<dbReference type="Proteomes" id="UP000269573">
    <property type="component" value="Unassembled WGS sequence"/>
</dbReference>
<evidence type="ECO:0000259" key="8">
    <source>
        <dbReference type="PROSITE" id="PS50850"/>
    </source>
</evidence>
<dbReference type="EMBL" id="RHHU01000018">
    <property type="protein sequence ID" value="RNB80000.1"/>
    <property type="molecule type" value="Genomic_DNA"/>
</dbReference>
<feature type="transmembrane region" description="Helical" evidence="7">
    <location>
        <begin position="44"/>
        <end position="65"/>
    </location>
</feature>
<evidence type="ECO:0000256" key="4">
    <source>
        <dbReference type="ARBA" id="ARBA00022692"/>
    </source>
</evidence>